<keyword evidence="2" id="KW-1185">Reference proteome</keyword>
<dbReference type="EMBL" id="JAVHJO010000019">
    <property type="protein sequence ID" value="KAK6523179.1"/>
    <property type="molecule type" value="Genomic_DNA"/>
</dbReference>
<reference evidence="1 2" key="1">
    <citation type="submission" date="2019-10" db="EMBL/GenBank/DDBJ databases">
        <authorList>
            <person name="Palmer J.M."/>
        </authorList>
    </citation>
    <scope>NUCLEOTIDE SEQUENCE [LARGE SCALE GENOMIC DNA]</scope>
    <source>
        <strain evidence="1 2">TWF694</strain>
    </source>
</reference>
<sequence length="471" mass="54001">MRLSYVLENLGNIIIVKKDYPDWFTISGGKGGDNHYLYELSYRFENPQPLTQASLKIDVEAVWKRFASGQDGEILERTGTTKIVSFWDWVLKDPKMARCIFIEFDMYQYHLSIGASEAIGWLRNSYHSLAQQLCYQDPAYWALVTVSRPDLRWWLLSFPYYQKYALPGQGTYFSHVDLNINEWLKCCRGANRMQTSISLDQETAEDCTFCVEGGHKTLEAFWRNEVIAKNLDKNGNTAKMSDLYTKPMEDKYGKSIPIVCGPGDLRITNQAVIHGATATKNGSAPGKKVRRVLNAWLVGMDDDHNTLEIPQLGNWETISRLHRDLLPSKHTPSGNINYHHPPKQRFPAAIEFRGLGPIPDARIGQRRWDSPAVFEDAQALLGGEEYSAQAEQIIATFRQNVRNRYVAEFQKMRRTEINAYGTNSYFKAVREGRWIPTRKRLDNGGGVWPWNPTRKRHGDFDIEATDDVSDM</sequence>
<dbReference type="Proteomes" id="UP001365542">
    <property type="component" value="Unassembled WGS sequence"/>
</dbReference>
<dbReference type="Gene3D" id="2.60.120.620">
    <property type="entry name" value="q2cbj1_9rhob like domain"/>
    <property type="match status" value="1"/>
</dbReference>
<evidence type="ECO:0000313" key="1">
    <source>
        <dbReference type="EMBL" id="KAK6523179.1"/>
    </source>
</evidence>
<comment type="caution">
    <text evidence="1">The sequence shown here is derived from an EMBL/GenBank/DDBJ whole genome shotgun (WGS) entry which is preliminary data.</text>
</comment>
<dbReference type="AlphaFoldDB" id="A0AAV9WS69"/>
<protein>
    <submittedName>
        <fullName evidence="1">Uncharacterized protein</fullName>
    </submittedName>
</protein>
<accession>A0AAV9WS69</accession>
<name>A0AAV9WS69_9PEZI</name>
<proteinExistence type="predicted"/>
<gene>
    <name evidence="1" type="ORF">TWF694_006074</name>
</gene>
<dbReference type="SUPFAM" id="SSF51197">
    <property type="entry name" value="Clavaminate synthase-like"/>
    <property type="match status" value="1"/>
</dbReference>
<organism evidence="1 2">
    <name type="scientific">Orbilia ellipsospora</name>
    <dbReference type="NCBI Taxonomy" id="2528407"/>
    <lineage>
        <taxon>Eukaryota</taxon>
        <taxon>Fungi</taxon>
        <taxon>Dikarya</taxon>
        <taxon>Ascomycota</taxon>
        <taxon>Pezizomycotina</taxon>
        <taxon>Orbiliomycetes</taxon>
        <taxon>Orbiliales</taxon>
        <taxon>Orbiliaceae</taxon>
        <taxon>Orbilia</taxon>
    </lineage>
</organism>
<evidence type="ECO:0000313" key="2">
    <source>
        <dbReference type="Proteomes" id="UP001365542"/>
    </source>
</evidence>